<dbReference type="EMBL" id="VSRR010102896">
    <property type="protein sequence ID" value="MPC95615.1"/>
    <property type="molecule type" value="Genomic_DNA"/>
</dbReference>
<organism evidence="1 2">
    <name type="scientific">Portunus trituberculatus</name>
    <name type="common">Swimming crab</name>
    <name type="synonym">Neptunus trituberculatus</name>
    <dbReference type="NCBI Taxonomy" id="210409"/>
    <lineage>
        <taxon>Eukaryota</taxon>
        <taxon>Metazoa</taxon>
        <taxon>Ecdysozoa</taxon>
        <taxon>Arthropoda</taxon>
        <taxon>Crustacea</taxon>
        <taxon>Multicrustacea</taxon>
        <taxon>Malacostraca</taxon>
        <taxon>Eumalacostraca</taxon>
        <taxon>Eucarida</taxon>
        <taxon>Decapoda</taxon>
        <taxon>Pleocyemata</taxon>
        <taxon>Brachyura</taxon>
        <taxon>Eubrachyura</taxon>
        <taxon>Portunoidea</taxon>
        <taxon>Portunidae</taxon>
        <taxon>Portuninae</taxon>
        <taxon>Portunus</taxon>
    </lineage>
</organism>
<gene>
    <name evidence="1" type="ORF">E2C01_090833</name>
</gene>
<dbReference type="AlphaFoldDB" id="A0A5B7JLZ1"/>
<protein>
    <submittedName>
        <fullName evidence="1">Uncharacterized protein</fullName>
    </submittedName>
</protein>
<sequence>MCSSDVYVISGAACIMETPAAEIAAAEGSEATAAAGLLSEAACQSSGIPWGRVIS</sequence>
<evidence type="ECO:0000313" key="1">
    <source>
        <dbReference type="EMBL" id="MPC95615.1"/>
    </source>
</evidence>
<evidence type="ECO:0000313" key="2">
    <source>
        <dbReference type="Proteomes" id="UP000324222"/>
    </source>
</evidence>
<proteinExistence type="predicted"/>
<comment type="caution">
    <text evidence="1">The sequence shown here is derived from an EMBL/GenBank/DDBJ whole genome shotgun (WGS) entry which is preliminary data.</text>
</comment>
<dbReference type="Proteomes" id="UP000324222">
    <property type="component" value="Unassembled WGS sequence"/>
</dbReference>
<name>A0A5B7JLZ1_PORTR</name>
<keyword evidence="2" id="KW-1185">Reference proteome</keyword>
<accession>A0A5B7JLZ1</accession>
<reference evidence="1 2" key="1">
    <citation type="submission" date="2019-05" db="EMBL/GenBank/DDBJ databases">
        <title>Another draft genome of Portunus trituberculatus and its Hox gene families provides insights of decapod evolution.</title>
        <authorList>
            <person name="Jeong J.-H."/>
            <person name="Song I."/>
            <person name="Kim S."/>
            <person name="Choi T."/>
            <person name="Kim D."/>
            <person name="Ryu S."/>
            <person name="Kim W."/>
        </authorList>
    </citation>
    <scope>NUCLEOTIDE SEQUENCE [LARGE SCALE GENOMIC DNA]</scope>
    <source>
        <tissue evidence="1">Muscle</tissue>
    </source>
</reference>